<accession>A0A3G2S374</accession>
<dbReference type="OrthoDB" id="5579731at2759"/>
<evidence type="ECO:0000313" key="3">
    <source>
        <dbReference type="Proteomes" id="UP000269793"/>
    </source>
</evidence>
<name>A0A3G2S374_MALR7</name>
<reference evidence="2 3" key="1">
    <citation type="submission" date="2018-10" db="EMBL/GenBank/DDBJ databases">
        <title>Complete genome sequence of Malassezia restricta CBS 7877.</title>
        <authorList>
            <person name="Morand S.C."/>
            <person name="Bertignac M."/>
            <person name="Iltis A."/>
            <person name="Kolder I."/>
            <person name="Pirovano W."/>
            <person name="Jourdain R."/>
            <person name="Clavaud C."/>
        </authorList>
    </citation>
    <scope>NUCLEOTIDE SEQUENCE [LARGE SCALE GENOMIC DNA]</scope>
    <source>
        <strain evidence="2 3">CBS 7877</strain>
    </source>
</reference>
<dbReference type="Proteomes" id="UP000269793">
    <property type="component" value="Chromosome I"/>
</dbReference>
<evidence type="ECO:0000259" key="1">
    <source>
        <dbReference type="Pfam" id="PF05205"/>
    </source>
</evidence>
<dbReference type="InterPro" id="IPR055264">
    <property type="entry name" value="BOD1/SHG1_dom"/>
</dbReference>
<organism evidence="2 3">
    <name type="scientific">Malassezia restricta (strain ATCC 96810 / NBRC 103918 / CBS 7877)</name>
    <name type="common">Seborrheic dermatitis infection agent</name>
    <dbReference type="NCBI Taxonomy" id="425264"/>
    <lineage>
        <taxon>Eukaryota</taxon>
        <taxon>Fungi</taxon>
        <taxon>Dikarya</taxon>
        <taxon>Basidiomycota</taxon>
        <taxon>Ustilaginomycotina</taxon>
        <taxon>Malasseziomycetes</taxon>
        <taxon>Malasseziales</taxon>
        <taxon>Malasseziaceae</taxon>
        <taxon>Malassezia</taxon>
    </lineage>
</organism>
<dbReference type="Pfam" id="PF05205">
    <property type="entry name" value="COMPASS-Shg1"/>
    <property type="match status" value="1"/>
</dbReference>
<dbReference type="VEuPathDB" id="FungiDB:DNF11_0648"/>
<dbReference type="AlphaFoldDB" id="A0A3G2S374"/>
<proteinExistence type="predicted"/>
<evidence type="ECO:0000313" key="2">
    <source>
        <dbReference type="EMBL" id="AYO41598.1"/>
    </source>
</evidence>
<dbReference type="EMBL" id="CP033148">
    <property type="protein sequence ID" value="AYO41598.1"/>
    <property type="molecule type" value="Genomic_DNA"/>
</dbReference>
<keyword evidence="3" id="KW-1185">Reference proteome</keyword>
<sequence>MSEIPTSSSSSLSPDTLVDEFMRQGHFDQLRKQMLRDFLQSERHAAFREQLESYLHDYVSKDAERLAYRDARLRQSDIMHALDQHPLFDELVSDLSKQGKESWLGEGGRLAEQVREQVTRMIQAHASSRQE</sequence>
<protein>
    <submittedName>
        <fullName evidence="2">COMPASS (Complex proteins associated with Set1p)component shg1</fullName>
    </submittedName>
</protein>
<feature type="domain" description="BOD1/SHG1" evidence="1">
    <location>
        <begin position="17"/>
        <end position="97"/>
    </location>
</feature>
<gene>
    <name evidence="2" type="ORF">DNF11_0648</name>
</gene>